<reference evidence="4" key="3">
    <citation type="submission" date="2015-06" db="UniProtKB">
        <authorList>
            <consortium name="EnsemblProtists"/>
        </authorList>
    </citation>
    <scope>IDENTIFICATION</scope>
</reference>
<feature type="region of interest" description="Disordered" evidence="1">
    <location>
        <begin position="1"/>
        <end position="32"/>
    </location>
</feature>
<reference evidence="5" key="2">
    <citation type="submission" date="2012-11" db="EMBL/GenBank/DDBJ databases">
        <authorList>
            <person name="Kuo A."/>
            <person name="Curtis B.A."/>
            <person name="Tanifuji G."/>
            <person name="Burki F."/>
            <person name="Gruber A."/>
            <person name="Irimia M."/>
            <person name="Maruyama S."/>
            <person name="Arias M.C."/>
            <person name="Ball S.G."/>
            <person name="Gile G.H."/>
            <person name="Hirakawa Y."/>
            <person name="Hopkins J.F."/>
            <person name="Rensing S.A."/>
            <person name="Schmutz J."/>
            <person name="Symeonidi A."/>
            <person name="Elias M."/>
            <person name="Eveleigh R.J."/>
            <person name="Herman E.K."/>
            <person name="Klute M.J."/>
            <person name="Nakayama T."/>
            <person name="Obornik M."/>
            <person name="Reyes-Prieto A."/>
            <person name="Armbrust E.V."/>
            <person name="Aves S.J."/>
            <person name="Beiko R.G."/>
            <person name="Coutinho P."/>
            <person name="Dacks J.B."/>
            <person name="Durnford D.G."/>
            <person name="Fast N.M."/>
            <person name="Green B.R."/>
            <person name="Grisdale C."/>
            <person name="Hempe F."/>
            <person name="Henrissat B."/>
            <person name="Hoppner M.P."/>
            <person name="Ishida K.-I."/>
            <person name="Kim E."/>
            <person name="Koreny L."/>
            <person name="Kroth P.G."/>
            <person name="Liu Y."/>
            <person name="Malik S.-B."/>
            <person name="Maier U.G."/>
            <person name="McRose D."/>
            <person name="Mock T."/>
            <person name="Neilson J.A."/>
            <person name="Onodera N.T."/>
            <person name="Poole A.M."/>
            <person name="Pritham E.J."/>
            <person name="Richards T.A."/>
            <person name="Rocap G."/>
            <person name="Roy S.W."/>
            <person name="Sarai C."/>
            <person name="Schaack S."/>
            <person name="Shirato S."/>
            <person name="Slamovits C.H."/>
            <person name="Spencer D.F."/>
            <person name="Suzuki S."/>
            <person name="Worden A.Z."/>
            <person name="Zauner S."/>
            <person name="Barry K."/>
            <person name="Bell C."/>
            <person name="Bharti A.K."/>
            <person name="Crow J.A."/>
            <person name="Grimwood J."/>
            <person name="Kramer R."/>
            <person name="Lindquist E."/>
            <person name="Lucas S."/>
            <person name="Salamov A."/>
            <person name="McFadden G.I."/>
            <person name="Lane C.E."/>
            <person name="Keeling P.J."/>
            <person name="Gray M.W."/>
            <person name="Grigoriev I.V."/>
            <person name="Archibald J.M."/>
        </authorList>
    </citation>
    <scope>NUCLEOTIDE SEQUENCE</scope>
    <source>
        <strain evidence="5">CCMP2712</strain>
    </source>
</reference>
<evidence type="ECO:0000256" key="2">
    <source>
        <dbReference type="SAM" id="Phobius"/>
    </source>
</evidence>
<dbReference type="KEGG" id="gtt:GUITHDRAFT_153187"/>
<gene>
    <name evidence="3" type="ORF">GUITHDRAFT_153187</name>
</gene>
<dbReference type="PaxDb" id="55529-EKX43854"/>
<dbReference type="EnsemblProtists" id="EKX43854">
    <property type="protein sequence ID" value="EKX43854"/>
    <property type="gene ID" value="GUITHDRAFT_153187"/>
</dbReference>
<dbReference type="AlphaFoldDB" id="L1J6X8"/>
<evidence type="ECO:0000313" key="4">
    <source>
        <dbReference type="EnsemblProtists" id="EKX43854"/>
    </source>
</evidence>
<protein>
    <submittedName>
        <fullName evidence="3 4">Uncharacterized protein</fullName>
    </submittedName>
</protein>
<accession>L1J6X8</accession>
<evidence type="ECO:0000256" key="1">
    <source>
        <dbReference type="SAM" id="MobiDB-lite"/>
    </source>
</evidence>
<keyword evidence="2" id="KW-0812">Transmembrane</keyword>
<keyword evidence="5" id="KW-1185">Reference proteome</keyword>
<evidence type="ECO:0000313" key="3">
    <source>
        <dbReference type="EMBL" id="EKX43854.1"/>
    </source>
</evidence>
<evidence type="ECO:0000313" key="5">
    <source>
        <dbReference type="Proteomes" id="UP000011087"/>
    </source>
</evidence>
<dbReference type="HOGENOM" id="CLU_2836647_0_0_1"/>
<dbReference type="EMBL" id="JH993008">
    <property type="protein sequence ID" value="EKX43854.1"/>
    <property type="molecule type" value="Genomic_DNA"/>
</dbReference>
<dbReference type="GeneID" id="17300438"/>
<name>L1J6X8_GUITC</name>
<dbReference type="Proteomes" id="UP000011087">
    <property type="component" value="Unassembled WGS sequence"/>
</dbReference>
<keyword evidence="2" id="KW-0472">Membrane</keyword>
<keyword evidence="2" id="KW-1133">Transmembrane helix</keyword>
<feature type="transmembrane region" description="Helical" evidence="2">
    <location>
        <begin position="33"/>
        <end position="52"/>
    </location>
</feature>
<proteinExistence type="predicted"/>
<feature type="compositionally biased region" description="Basic and acidic residues" evidence="1">
    <location>
        <begin position="16"/>
        <end position="31"/>
    </location>
</feature>
<organism evidence="3">
    <name type="scientific">Guillardia theta (strain CCMP2712)</name>
    <name type="common">Cryptophyte</name>
    <dbReference type="NCBI Taxonomy" id="905079"/>
    <lineage>
        <taxon>Eukaryota</taxon>
        <taxon>Cryptophyceae</taxon>
        <taxon>Pyrenomonadales</taxon>
        <taxon>Geminigeraceae</taxon>
        <taxon>Guillardia</taxon>
    </lineage>
</organism>
<reference evidence="3 5" key="1">
    <citation type="journal article" date="2012" name="Nature">
        <title>Algal genomes reveal evolutionary mosaicism and the fate of nucleomorphs.</title>
        <authorList>
            <consortium name="DOE Joint Genome Institute"/>
            <person name="Curtis B.A."/>
            <person name="Tanifuji G."/>
            <person name="Burki F."/>
            <person name="Gruber A."/>
            <person name="Irimia M."/>
            <person name="Maruyama S."/>
            <person name="Arias M.C."/>
            <person name="Ball S.G."/>
            <person name="Gile G.H."/>
            <person name="Hirakawa Y."/>
            <person name="Hopkins J.F."/>
            <person name="Kuo A."/>
            <person name="Rensing S.A."/>
            <person name="Schmutz J."/>
            <person name="Symeonidi A."/>
            <person name="Elias M."/>
            <person name="Eveleigh R.J."/>
            <person name="Herman E.K."/>
            <person name="Klute M.J."/>
            <person name="Nakayama T."/>
            <person name="Obornik M."/>
            <person name="Reyes-Prieto A."/>
            <person name="Armbrust E.V."/>
            <person name="Aves S.J."/>
            <person name="Beiko R.G."/>
            <person name="Coutinho P."/>
            <person name="Dacks J.B."/>
            <person name="Durnford D.G."/>
            <person name="Fast N.M."/>
            <person name="Green B.R."/>
            <person name="Grisdale C.J."/>
            <person name="Hempel F."/>
            <person name="Henrissat B."/>
            <person name="Hoppner M.P."/>
            <person name="Ishida K."/>
            <person name="Kim E."/>
            <person name="Koreny L."/>
            <person name="Kroth P.G."/>
            <person name="Liu Y."/>
            <person name="Malik S.B."/>
            <person name="Maier U.G."/>
            <person name="McRose D."/>
            <person name="Mock T."/>
            <person name="Neilson J.A."/>
            <person name="Onodera N.T."/>
            <person name="Poole A.M."/>
            <person name="Pritham E.J."/>
            <person name="Richards T.A."/>
            <person name="Rocap G."/>
            <person name="Roy S.W."/>
            <person name="Sarai C."/>
            <person name="Schaack S."/>
            <person name="Shirato S."/>
            <person name="Slamovits C.H."/>
            <person name="Spencer D.F."/>
            <person name="Suzuki S."/>
            <person name="Worden A.Z."/>
            <person name="Zauner S."/>
            <person name="Barry K."/>
            <person name="Bell C."/>
            <person name="Bharti A.K."/>
            <person name="Crow J.A."/>
            <person name="Grimwood J."/>
            <person name="Kramer R."/>
            <person name="Lindquist E."/>
            <person name="Lucas S."/>
            <person name="Salamov A."/>
            <person name="McFadden G.I."/>
            <person name="Lane C.E."/>
            <person name="Keeling P.J."/>
            <person name="Gray M.W."/>
            <person name="Grigoriev I.V."/>
            <person name="Archibald J.M."/>
        </authorList>
    </citation>
    <scope>NUCLEOTIDE SEQUENCE</scope>
    <source>
        <strain evidence="3 5">CCMP2712</strain>
    </source>
</reference>
<sequence>MQEERRNGGPDGQDTNGKDDQGNRRRGRDSMDVFGGTESIVIVFLALLFYIVQKLTTWTGNTDCEC</sequence>
<dbReference type="RefSeq" id="XP_005830834.1">
    <property type="nucleotide sequence ID" value="XM_005830777.1"/>
</dbReference>